<protein>
    <submittedName>
        <fullName evidence="1">Uncharacterized protein</fullName>
    </submittedName>
</protein>
<name>A0A4R7W3E1_9PSEU</name>
<reference evidence="1 2" key="1">
    <citation type="submission" date="2019-03" db="EMBL/GenBank/DDBJ databases">
        <title>Genomic Encyclopedia of Archaeal and Bacterial Type Strains, Phase II (KMG-II): from individual species to whole genera.</title>
        <authorList>
            <person name="Goeker M."/>
        </authorList>
    </citation>
    <scope>NUCLEOTIDE SEQUENCE [LARGE SCALE GENOMIC DNA]</scope>
    <source>
        <strain evidence="1 2">DSM 45499</strain>
    </source>
</reference>
<organism evidence="1 2">
    <name type="scientific">Actinophytocola oryzae</name>
    <dbReference type="NCBI Taxonomy" id="502181"/>
    <lineage>
        <taxon>Bacteria</taxon>
        <taxon>Bacillati</taxon>
        <taxon>Actinomycetota</taxon>
        <taxon>Actinomycetes</taxon>
        <taxon>Pseudonocardiales</taxon>
        <taxon>Pseudonocardiaceae</taxon>
    </lineage>
</organism>
<dbReference type="EMBL" id="SOCP01000001">
    <property type="protein sequence ID" value="TDV57170.1"/>
    <property type="molecule type" value="Genomic_DNA"/>
</dbReference>
<dbReference type="AlphaFoldDB" id="A0A4R7W3E1"/>
<keyword evidence="2" id="KW-1185">Reference proteome</keyword>
<comment type="caution">
    <text evidence="1">The sequence shown here is derived from an EMBL/GenBank/DDBJ whole genome shotgun (WGS) entry which is preliminary data.</text>
</comment>
<dbReference type="Proteomes" id="UP000294927">
    <property type="component" value="Unassembled WGS sequence"/>
</dbReference>
<sequence>MAVYADSLVALAEGRTDPADWLAWWTANEAAVGAACPRGWLLRLRPRAGGEPGDPLWTAGAVAASQAGACYVLGRLGVPVEPSDRYTAAYDAEFERWSRAERAESRRRTGELTPIIDALAADFPKLARFLRRNTDEIESMLPGMSPATLTSTIGMPLPAAYLLFLSHTRELVVGDTLRLTRGHPFVHTSAAVELPTEGMLCFGEYWLEADGDQVLFDLRAGMADDPPVLYYAYARRVVEPIGRFTEWVESLPGSLSRGLG</sequence>
<evidence type="ECO:0000313" key="1">
    <source>
        <dbReference type="EMBL" id="TDV57170.1"/>
    </source>
</evidence>
<accession>A0A4R7W3E1</accession>
<evidence type="ECO:0000313" key="2">
    <source>
        <dbReference type="Proteomes" id="UP000294927"/>
    </source>
</evidence>
<gene>
    <name evidence="1" type="ORF">CLV71_10141</name>
</gene>
<proteinExistence type="predicted"/>